<dbReference type="Pfam" id="PF12904">
    <property type="entry name" value="Collagen_bind_2"/>
    <property type="match status" value="1"/>
</dbReference>
<feature type="domain" description="Apiosidase-like catalytic" evidence="3">
    <location>
        <begin position="25"/>
        <end position="347"/>
    </location>
</feature>
<organism evidence="4 5">
    <name type="scientific">Mucilaginibacter sabulilitoris</name>
    <dbReference type="NCBI Taxonomy" id="1173583"/>
    <lineage>
        <taxon>Bacteria</taxon>
        <taxon>Pseudomonadati</taxon>
        <taxon>Bacteroidota</taxon>
        <taxon>Sphingobacteriia</taxon>
        <taxon>Sphingobacteriales</taxon>
        <taxon>Sphingobacteriaceae</taxon>
        <taxon>Mucilaginibacter</taxon>
    </lineage>
</organism>
<feature type="chain" id="PRO_5045977304" evidence="1">
    <location>
        <begin position="20"/>
        <end position="451"/>
    </location>
</feature>
<protein>
    <submittedName>
        <fullName evidence="4">Glycoside hydrolase family 140 protein</fullName>
    </submittedName>
</protein>
<dbReference type="EMBL" id="CP139558">
    <property type="protein sequence ID" value="WPU93592.1"/>
    <property type="molecule type" value="Genomic_DNA"/>
</dbReference>
<dbReference type="PANTHER" id="PTHR37836:SF3">
    <property type="entry name" value="ENDOGLUCANASE"/>
    <property type="match status" value="1"/>
</dbReference>
<sequence>MRRYILFILTLLAAQNVMAQFSVSPNQHYILKDDKPFFWLGDTAWELFARLNKEEADTYLKIRASQGFTVVQAVVLAELDGLHTPNAYGEKPLIGDDPAKPNEKYFEQVDFIVDKAAQYHINIAMLPTWGDKIFKNSWGTGPEVFNEKNAAVYASWLAKRYKKRKNIIWILGGDRNPRDQNDIAVWRAMGNAIMKETANKALITYHCQPNKLGSAEWFRKESWFSFNAFQNGHCRNEAIYNKMQAGYSAMPLKPEIDAEPIYEDHPVCFNVQDLGTSSAYDVRKYAYLDLFSGAFGHTYGCHDVWQMYSAKHEPVNGPHIYWSEALQLPGANQMKLVKRLMESHPMLDRVPDQSVIVENNNTPAERIQATRGKDYIFVYTAAGKPFTVNASKITGSKLNAYWYDPRNGKTTVIGLVANARRKFTPPSTGYGHDWVLVLDDAAKNYKNMGAE</sequence>
<evidence type="ECO:0000259" key="2">
    <source>
        <dbReference type="Pfam" id="PF12904"/>
    </source>
</evidence>
<feature type="domain" description="Putative collagen-binding" evidence="2">
    <location>
        <begin position="350"/>
        <end position="439"/>
    </location>
</feature>
<evidence type="ECO:0000313" key="4">
    <source>
        <dbReference type="EMBL" id="WPU93592.1"/>
    </source>
</evidence>
<accession>A0ABZ0TME9</accession>
<keyword evidence="1" id="KW-0732">Signal</keyword>
<dbReference type="InterPro" id="IPR024749">
    <property type="entry name" value="Collagen-bd_put"/>
</dbReference>
<name>A0ABZ0TME9_9SPHI</name>
<dbReference type="Proteomes" id="UP001324380">
    <property type="component" value="Chromosome"/>
</dbReference>
<dbReference type="PANTHER" id="PTHR37836">
    <property type="entry name" value="LMO1036 PROTEIN"/>
    <property type="match status" value="1"/>
</dbReference>
<dbReference type="GO" id="GO:0016787">
    <property type="term" value="F:hydrolase activity"/>
    <property type="evidence" value="ECO:0007669"/>
    <property type="project" value="UniProtKB-KW"/>
</dbReference>
<dbReference type="Pfam" id="PF13204">
    <property type="entry name" value="Apiosidase"/>
    <property type="match status" value="1"/>
</dbReference>
<feature type="signal peptide" evidence="1">
    <location>
        <begin position="1"/>
        <end position="19"/>
    </location>
</feature>
<dbReference type="Gene3D" id="3.20.20.80">
    <property type="entry name" value="Glycosidases"/>
    <property type="match status" value="1"/>
</dbReference>
<evidence type="ECO:0000313" key="5">
    <source>
        <dbReference type="Proteomes" id="UP001324380"/>
    </source>
</evidence>
<dbReference type="InterPro" id="IPR025277">
    <property type="entry name" value="Apiosidase-like_cat_dom"/>
</dbReference>
<keyword evidence="4" id="KW-0378">Hydrolase</keyword>
<dbReference type="RefSeq" id="WP_321562726.1">
    <property type="nucleotide sequence ID" value="NZ_CP139558.1"/>
</dbReference>
<gene>
    <name evidence="4" type="ORF">SNE25_30195</name>
</gene>
<dbReference type="SUPFAM" id="SSF51445">
    <property type="entry name" value="(Trans)glycosidases"/>
    <property type="match status" value="1"/>
</dbReference>
<keyword evidence="5" id="KW-1185">Reference proteome</keyword>
<proteinExistence type="predicted"/>
<dbReference type="InterPro" id="IPR017853">
    <property type="entry name" value="GH"/>
</dbReference>
<evidence type="ECO:0000259" key="3">
    <source>
        <dbReference type="Pfam" id="PF13204"/>
    </source>
</evidence>
<evidence type="ECO:0000256" key="1">
    <source>
        <dbReference type="SAM" id="SignalP"/>
    </source>
</evidence>
<reference evidence="4 5" key="1">
    <citation type="submission" date="2023-11" db="EMBL/GenBank/DDBJ databases">
        <title>Analysis of the Genomes of Mucilaginibacter gossypii cycad 4 and M. sabulilitoris SNA2: microbes with the potential for plant growth promotion.</title>
        <authorList>
            <person name="Hirsch A.M."/>
            <person name="Humm E."/>
            <person name="Rubbi M."/>
            <person name="Del Vecchio G."/>
            <person name="Ha S.M."/>
            <person name="Pellegrini M."/>
            <person name="Gunsalus R.P."/>
        </authorList>
    </citation>
    <scope>NUCLEOTIDE SEQUENCE [LARGE SCALE GENOMIC DNA]</scope>
    <source>
        <strain evidence="4 5">SNA2</strain>
    </source>
</reference>